<dbReference type="Proteomes" id="UP001597221">
    <property type="component" value="Unassembled WGS sequence"/>
</dbReference>
<keyword evidence="4" id="KW-1185">Reference proteome</keyword>
<reference evidence="4" key="1">
    <citation type="journal article" date="2019" name="Int. J. Syst. Evol. Microbiol.">
        <title>The Global Catalogue of Microorganisms (GCM) 10K type strain sequencing project: providing services to taxonomists for standard genome sequencing and annotation.</title>
        <authorList>
            <consortium name="The Broad Institute Genomics Platform"/>
            <consortium name="The Broad Institute Genome Sequencing Center for Infectious Disease"/>
            <person name="Wu L."/>
            <person name="Ma J."/>
        </authorList>
    </citation>
    <scope>NUCLEOTIDE SEQUENCE [LARGE SCALE GENOMIC DNA]</scope>
    <source>
        <strain evidence="4">CGMCC 1.12376</strain>
    </source>
</reference>
<comment type="similarity">
    <text evidence="1">Belongs to the enoyl-CoA hydratase/isomerase family.</text>
</comment>
<evidence type="ECO:0000256" key="1">
    <source>
        <dbReference type="ARBA" id="ARBA00005254"/>
    </source>
</evidence>
<dbReference type="PANTHER" id="PTHR11941">
    <property type="entry name" value="ENOYL-COA HYDRATASE-RELATED"/>
    <property type="match status" value="1"/>
</dbReference>
<dbReference type="InterPro" id="IPR029045">
    <property type="entry name" value="ClpP/crotonase-like_dom_sf"/>
</dbReference>
<dbReference type="Gene3D" id="1.10.12.10">
    <property type="entry name" value="Lyase 2-enoyl-coa Hydratase, Chain A, domain 2"/>
    <property type="match status" value="1"/>
</dbReference>
<dbReference type="CDD" id="cd06558">
    <property type="entry name" value="crotonase-like"/>
    <property type="match status" value="1"/>
</dbReference>
<dbReference type="SUPFAM" id="SSF52096">
    <property type="entry name" value="ClpP/crotonase"/>
    <property type="match status" value="1"/>
</dbReference>
<evidence type="ECO:0000256" key="2">
    <source>
        <dbReference type="ARBA" id="ARBA00023239"/>
    </source>
</evidence>
<protein>
    <submittedName>
        <fullName evidence="3">Enoyl-CoA hydratase/isomerase family protein</fullName>
    </submittedName>
</protein>
<dbReference type="Gene3D" id="3.90.226.10">
    <property type="entry name" value="2-enoyl-CoA Hydratase, Chain A, domain 1"/>
    <property type="match status" value="1"/>
</dbReference>
<organism evidence="3 4">
    <name type="scientific">Oceanobacillus luteolus</name>
    <dbReference type="NCBI Taxonomy" id="1274358"/>
    <lineage>
        <taxon>Bacteria</taxon>
        <taxon>Bacillati</taxon>
        <taxon>Bacillota</taxon>
        <taxon>Bacilli</taxon>
        <taxon>Bacillales</taxon>
        <taxon>Bacillaceae</taxon>
        <taxon>Oceanobacillus</taxon>
    </lineage>
</organism>
<gene>
    <name evidence="3" type="ORF">ACFSBH_11090</name>
</gene>
<proteinExistence type="inferred from homology"/>
<sequence>MTDKLYVERDGAIASIIINRPEKKNCFSLAMFQRLEDLLDELQRDDSVKLLIVRGVDETAFSAGADITEFLEVRLHAEKAKAYNDFALGAIEKLYRFPRPTIAMIQTLAIGGGLELANACDFRFATSGSKVGITSANIGIVYNLSSTKRLYNLIGPSKTKEMLYTAKLISAEEGQKIGLIDYVCEPEEIENEVDAFARRILTKSPVANSGIKQVIQAIIDGENTETEALSNMILESYSSDDYLEGIQAFMEKRKPIFLKEE</sequence>
<dbReference type="InterPro" id="IPR001753">
    <property type="entry name" value="Enoyl-CoA_hydra/iso"/>
</dbReference>
<evidence type="ECO:0000313" key="3">
    <source>
        <dbReference type="EMBL" id="MFD1608201.1"/>
    </source>
</evidence>
<evidence type="ECO:0000313" key="4">
    <source>
        <dbReference type="Proteomes" id="UP001597221"/>
    </source>
</evidence>
<keyword evidence="2" id="KW-0456">Lyase</keyword>
<name>A0ABW4HRN5_9BACI</name>
<accession>A0ABW4HRN5</accession>
<dbReference type="EMBL" id="JBHUDE010000048">
    <property type="protein sequence ID" value="MFD1608201.1"/>
    <property type="molecule type" value="Genomic_DNA"/>
</dbReference>
<dbReference type="Pfam" id="PF00378">
    <property type="entry name" value="ECH_1"/>
    <property type="match status" value="1"/>
</dbReference>
<dbReference type="InterPro" id="IPR014748">
    <property type="entry name" value="Enoyl-CoA_hydra_C"/>
</dbReference>
<comment type="caution">
    <text evidence="3">The sequence shown here is derived from an EMBL/GenBank/DDBJ whole genome shotgun (WGS) entry which is preliminary data.</text>
</comment>
<dbReference type="RefSeq" id="WP_379597510.1">
    <property type="nucleotide sequence ID" value="NZ_JBHUDE010000048.1"/>
</dbReference>
<dbReference type="PANTHER" id="PTHR11941:SF54">
    <property type="entry name" value="ENOYL-COA HYDRATASE, MITOCHONDRIAL"/>
    <property type="match status" value="1"/>
</dbReference>